<dbReference type="InterPro" id="IPR028055">
    <property type="entry name" value="YidC/Oxa/ALB_C"/>
</dbReference>
<feature type="domain" description="Membrane insertase YidC/Oxa/ALB C-terminal" evidence="19">
    <location>
        <begin position="39"/>
        <end position="262"/>
    </location>
</feature>
<evidence type="ECO:0000256" key="6">
    <source>
        <dbReference type="ARBA" id="ARBA00022692"/>
    </source>
</evidence>
<evidence type="ECO:0000256" key="9">
    <source>
        <dbReference type="ARBA" id="ARBA00023136"/>
    </source>
</evidence>
<dbReference type="NCBIfam" id="NF002350">
    <property type="entry name" value="PRK01315.1"/>
    <property type="match status" value="1"/>
</dbReference>
<keyword evidence="21" id="KW-1185">Reference proteome</keyword>
<evidence type="ECO:0000259" key="19">
    <source>
        <dbReference type="Pfam" id="PF02096"/>
    </source>
</evidence>
<name>A0A4Y3KQG0_9CELL</name>
<feature type="region of interest" description="Disordered" evidence="17">
    <location>
        <begin position="287"/>
        <end position="398"/>
    </location>
</feature>
<reference evidence="20 21" key="1">
    <citation type="submission" date="2019-06" db="EMBL/GenBank/DDBJ databases">
        <title>Whole genome shotgun sequence of Cellulomonas gelida NBRC 3748.</title>
        <authorList>
            <person name="Hosoyama A."/>
            <person name="Uohara A."/>
            <person name="Ohji S."/>
            <person name="Ichikawa N."/>
        </authorList>
    </citation>
    <scope>NUCLEOTIDE SEQUENCE [LARGE SCALE GENOMIC DNA]</scope>
    <source>
        <strain evidence="20 21">NBRC 3748</strain>
    </source>
</reference>
<evidence type="ECO:0000256" key="4">
    <source>
        <dbReference type="ARBA" id="ARBA00022448"/>
    </source>
</evidence>
<evidence type="ECO:0000256" key="10">
    <source>
        <dbReference type="ARBA" id="ARBA00023186"/>
    </source>
</evidence>
<gene>
    <name evidence="20" type="ORF">CGE01nite_28650</name>
</gene>
<dbReference type="PANTHER" id="PTHR12428">
    <property type="entry name" value="OXA1"/>
    <property type="match status" value="1"/>
</dbReference>
<keyword evidence="5" id="KW-1003">Cell membrane</keyword>
<feature type="transmembrane region" description="Helical" evidence="18">
    <location>
        <begin position="12"/>
        <end position="31"/>
    </location>
</feature>
<evidence type="ECO:0000256" key="1">
    <source>
        <dbReference type="ARBA" id="ARBA00004651"/>
    </source>
</evidence>
<feature type="transmembrane region" description="Helical" evidence="18">
    <location>
        <begin position="223"/>
        <end position="247"/>
    </location>
</feature>
<evidence type="ECO:0000313" key="20">
    <source>
        <dbReference type="EMBL" id="GEA85614.1"/>
    </source>
</evidence>
<dbReference type="CDD" id="cd20070">
    <property type="entry name" value="5TM_YidC_Alb3"/>
    <property type="match status" value="1"/>
</dbReference>
<dbReference type="Pfam" id="PF02096">
    <property type="entry name" value="60KD_IMP"/>
    <property type="match status" value="1"/>
</dbReference>
<dbReference type="RefSeq" id="WP_141371492.1">
    <property type="nucleotide sequence ID" value="NZ_BJLQ01000041.1"/>
</dbReference>
<evidence type="ECO:0000256" key="13">
    <source>
        <dbReference type="ARBA" id="ARBA00031538"/>
    </source>
</evidence>
<dbReference type="NCBIfam" id="TIGR03592">
    <property type="entry name" value="yidC_oxa1_cterm"/>
    <property type="match status" value="1"/>
</dbReference>
<evidence type="ECO:0000256" key="11">
    <source>
        <dbReference type="ARBA" id="ARBA00025034"/>
    </source>
</evidence>
<comment type="subcellular location">
    <subcellularLocation>
        <location evidence="1">Cell membrane</location>
        <topology evidence="1">Multi-pass membrane protein</topology>
    </subcellularLocation>
    <subcellularLocation>
        <location evidence="16">Membrane</location>
        <topology evidence="16">Multi-pass membrane protein</topology>
    </subcellularLocation>
</comment>
<evidence type="ECO:0000256" key="7">
    <source>
        <dbReference type="ARBA" id="ARBA00022927"/>
    </source>
</evidence>
<dbReference type="InterPro" id="IPR001708">
    <property type="entry name" value="YidC/ALB3/OXA1/COX18"/>
</dbReference>
<feature type="transmembrane region" description="Helical" evidence="18">
    <location>
        <begin position="37"/>
        <end position="59"/>
    </location>
</feature>
<dbReference type="InterPro" id="IPR047196">
    <property type="entry name" value="YidC_ALB_C"/>
</dbReference>
<keyword evidence="8 18" id="KW-1133">Transmembrane helix</keyword>
<evidence type="ECO:0000256" key="14">
    <source>
        <dbReference type="ARBA" id="ARBA00033245"/>
    </source>
</evidence>
<comment type="similarity">
    <text evidence="2">Belongs to the OXA1/ALB3/YidC family. Type 1 subfamily.</text>
</comment>
<keyword evidence="6 16" id="KW-0812">Transmembrane</keyword>
<evidence type="ECO:0000256" key="2">
    <source>
        <dbReference type="ARBA" id="ARBA00010527"/>
    </source>
</evidence>
<dbReference type="OrthoDB" id="9780552at2"/>
<evidence type="ECO:0000256" key="18">
    <source>
        <dbReference type="SAM" id="Phobius"/>
    </source>
</evidence>
<dbReference type="GO" id="GO:0015031">
    <property type="term" value="P:protein transport"/>
    <property type="evidence" value="ECO:0007669"/>
    <property type="project" value="UniProtKB-KW"/>
</dbReference>
<dbReference type="GO" id="GO:0032977">
    <property type="term" value="F:membrane insertase activity"/>
    <property type="evidence" value="ECO:0007669"/>
    <property type="project" value="InterPro"/>
</dbReference>
<accession>A0A4Y3KQG0</accession>
<feature type="transmembrane region" description="Helical" evidence="18">
    <location>
        <begin position="179"/>
        <end position="198"/>
    </location>
</feature>
<comment type="caution">
    <text evidence="20">The sequence shown here is derived from an EMBL/GenBank/DDBJ whole genome shotgun (WGS) entry which is preliminary data.</text>
</comment>
<dbReference type="GO" id="GO:0051205">
    <property type="term" value="P:protein insertion into membrane"/>
    <property type="evidence" value="ECO:0007669"/>
    <property type="project" value="TreeGrafter"/>
</dbReference>
<comment type="function">
    <text evidence="11">Required for the insertion and/or proper folding and/or complex formation of integral membrane proteins into the membrane. Involved in integration of membrane proteins that insert both dependently and independently of the Sec translocase complex, as well as at least some lipoproteins. Aids folding of multispanning membrane proteins.</text>
</comment>
<keyword evidence="7" id="KW-0653">Protein transport</keyword>
<keyword evidence="4" id="KW-0813">Transport</keyword>
<dbReference type="PANTHER" id="PTHR12428:SF65">
    <property type="entry name" value="CYTOCHROME C OXIDASE ASSEMBLY PROTEIN COX18, MITOCHONDRIAL"/>
    <property type="match status" value="1"/>
</dbReference>
<organism evidence="20 21">
    <name type="scientific">Cellulomonas gelida</name>
    <dbReference type="NCBI Taxonomy" id="1712"/>
    <lineage>
        <taxon>Bacteria</taxon>
        <taxon>Bacillati</taxon>
        <taxon>Actinomycetota</taxon>
        <taxon>Actinomycetes</taxon>
        <taxon>Micrococcales</taxon>
        <taxon>Cellulomonadaceae</taxon>
        <taxon>Cellulomonas</taxon>
    </lineage>
</organism>
<comment type="subunit">
    <text evidence="12">Interacts with the Sec translocase complex via SecD. Specifically interacts with transmembrane segments of nascent integral membrane proteins during membrane integration.</text>
</comment>
<dbReference type="AlphaFoldDB" id="A0A4Y3KQG0"/>
<feature type="transmembrane region" description="Helical" evidence="18">
    <location>
        <begin position="109"/>
        <end position="130"/>
    </location>
</feature>
<evidence type="ECO:0000256" key="5">
    <source>
        <dbReference type="ARBA" id="ARBA00022475"/>
    </source>
</evidence>
<dbReference type="GO" id="GO:0005886">
    <property type="term" value="C:plasma membrane"/>
    <property type="evidence" value="ECO:0007669"/>
    <property type="project" value="UniProtKB-SubCell"/>
</dbReference>
<feature type="compositionally biased region" description="Low complexity" evidence="17">
    <location>
        <begin position="316"/>
        <end position="372"/>
    </location>
</feature>
<proteinExistence type="inferred from homology"/>
<protein>
    <recommendedName>
        <fullName evidence="3">Membrane protein insertase YidC</fullName>
    </recommendedName>
    <alternativeName>
        <fullName evidence="15">Foldase YidC</fullName>
    </alternativeName>
    <alternativeName>
        <fullName evidence="14">Membrane integrase YidC</fullName>
    </alternativeName>
    <alternativeName>
        <fullName evidence="13">Membrane protein YidC</fullName>
    </alternativeName>
</protein>
<dbReference type="EMBL" id="BJLQ01000041">
    <property type="protein sequence ID" value="GEA85614.1"/>
    <property type="molecule type" value="Genomic_DNA"/>
</dbReference>
<keyword evidence="9 18" id="KW-0472">Membrane</keyword>
<evidence type="ECO:0000256" key="8">
    <source>
        <dbReference type="ARBA" id="ARBA00022989"/>
    </source>
</evidence>
<keyword evidence="10" id="KW-0143">Chaperone</keyword>
<evidence type="ECO:0000256" key="17">
    <source>
        <dbReference type="SAM" id="MobiDB-lite"/>
    </source>
</evidence>
<dbReference type="Proteomes" id="UP000320461">
    <property type="component" value="Unassembled WGS sequence"/>
</dbReference>
<evidence type="ECO:0000256" key="12">
    <source>
        <dbReference type="ARBA" id="ARBA00026028"/>
    </source>
</evidence>
<evidence type="ECO:0000256" key="16">
    <source>
        <dbReference type="RuleBase" id="RU003945"/>
    </source>
</evidence>
<sequence>MGWFDGLLQPIMVAVAWIMVQFHSLLTSIGLEADGGLAWTLSIVGLVIVIRILLIPLFVKQIKASRGMQLLQPEMQAIQKKYKGKSDPASREAMSRETMELYRKHGTNPFASCMPILLQSPIFFALFRVLNSLKPLSEGTYARGDHIGPMTADLAGSAESATVFGAPLSGTFMQANGDIHIQIVTIMLIVAMSATTFFTQRQLTRKNMPPAALTGPMAQQQKVLLYVLPLIFAFSGVNFPIGVLIYWTTTNLWSMGQQFYTIRRMPAPGSEAERLMIERRARRGKAVPVIEAPSTVVDEKPRGQRQQPKRKDRQKPPVAGAKAPGAAAAAQASPTSDAPVEDAPVTDAAVTDAPTKAAPTKRAPAKGASAKGSGPGASSGGSQPKKPGQGGKKPRPKN</sequence>
<evidence type="ECO:0000256" key="3">
    <source>
        <dbReference type="ARBA" id="ARBA00015325"/>
    </source>
</evidence>
<evidence type="ECO:0000256" key="15">
    <source>
        <dbReference type="ARBA" id="ARBA00033342"/>
    </source>
</evidence>
<evidence type="ECO:0000313" key="21">
    <source>
        <dbReference type="Proteomes" id="UP000320461"/>
    </source>
</evidence>